<feature type="compositionally biased region" description="Basic and acidic residues" evidence="1">
    <location>
        <begin position="288"/>
        <end position="306"/>
    </location>
</feature>
<feature type="region of interest" description="Disordered" evidence="1">
    <location>
        <begin position="324"/>
        <end position="397"/>
    </location>
</feature>
<organism evidence="2 3">
    <name type="scientific">Rhododendron simsii</name>
    <name type="common">Sims's rhododendron</name>
    <dbReference type="NCBI Taxonomy" id="118357"/>
    <lineage>
        <taxon>Eukaryota</taxon>
        <taxon>Viridiplantae</taxon>
        <taxon>Streptophyta</taxon>
        <taxon>Embryophyta</taxon>
        <taxon>Tracheophyta</taxon>
        <taxon>Spermatophyta</taxon>
        <taxon>Magnoliopsida</taxon>
        <taxon>eudicotyledons</taxon>
        <taxon>Gunneridae</taxon>
        <taxon>Pentapetalae</taxon>
        <taxon>asterids</taxon>
        <taxon>Ericales</taxon>
        <taxon>Ericaceae</taxon>
        <taxon>Ericoideae</taxon>
        <taxon>Rhodoreae</taxon>
        <taxon>Rhododendron</taxon>
    </lineage>
</organism>
<feature type="region of interest" description="Disordered" evidence="1">
    <location>
        <begin position="210"/>
        <end position="255"/>
    </location>
</feature>
<feature type="compositionally biased region" description="Low complexity" evidence="1">
    <location>
        <begin position="137"/>
        <end position="151"/>
    </location>
</feature>
<proteinExistence type="predicted"/>
<dbReference type="EMBL" id="WJXA01000007">
    <property type="protein sequence ID" value="KAF7139071.1"/>
    <property type="molecule type" value="Genomic_DNA"/>
</dbReference>
<feature type="compositionally biased region" description="Pro residues" evidence="1">
    <location>
        <begin position="64"/>
        <end position="136"/>
    </location>
</feature>
<evidence type="ECO:0000313" key="2">
    <source>
        <dbReference type="EMBL" id="KAF7139071.1"/>
    </source>
</evidence>
<gene>
    <name evidence="2" type="ORF">RHSIM_Rhsim07G0001600</name>
</gene>
<dbReference type="PANTHER" id="PTHR33472:SF1">
    <property type="entry name" value="EXTENSIN-RELATED"/>
    <property type="match status" value="1"/>
</dbReference>
<evidence type="ECO:0000256" key="1">
    <source>
        <dbReference type="SAM" id="MobiDB-lite"/>
    </source>
</evidence>
<feature type="region of interest" description="Disordered" evidence="1">
    <location>
        <begin position="428"/>
        <end position="450"/>
    </location>
</feature>
<feature type="compositionally biased region" description="Pro residues" evidence="1">
    <location>
        <begin position="23"/>
        <end position="48"/>
    </location>
</feature>
<protein>
    <submittedName>
        <fullName evidence="2">Uncharacterized protein</fullName>
    </submittedName>
</protein>
<dbReference type="AlphaFoldDB" id="A0A834LJV3"/>
<dbReference type="OrthoDB" id="1939627at2759"/>
<feature type="region of interest" description="Disordered" evidence="1">
    <location>
        <begin position="286"/>
        <end position="306"/>
    </location>
</feature>
<feature type="compositionally biased region" description="Pro residues" evidence="1">
    <location>
        <begin position="165"/>
        <end position="190"/>
    </location>
</feature>
<feature type="compositionally biased region" description="Basic and acidic residues" evidence="1">
    <location>
        <begin position="441"/>
        <end position="450"/>
    </location>
</feature>
<accession>A0A834LJV3</accession>
<name>A0A834LJV3_RHOSS</name>
<comment type="caution">
    <text evidence="2">The sequence shown here is derived from an EMBL/GenBank/DDBJ whole genome shotgun (WGS) entry which is preliminary data.</text>
</comment>
<sequence length="450" mass="47000">MASQQPPARPWFRLASMARPATAPTPAPAPPPAPSDGPPAPQPRPPFVRPTVAQTFITPVTQPTQPPPPQEPISPPPPPSAPQAPTPPSPQPATQAPAPPPREPRQPTPPPPSPIAPAPPRAVVAPPPPVAPPSPKSSPTSTTLQISSSSLPPSPKPRATYVPSAPLPTYPPPPKPLSPSPAAPPPPPSPITIVAPTAITTAWVPTATRFPKIGELTQPKAPSPPPKVPSPQINPLAHPPSPLTLPPAQLKSDTERHANIPPEAEQKTILVQETIGTTPKVYVSGKQDLTRDNKAKEKDHHYRKLSDSEELGMRVITIAGENKGAIMELGRTPNSQKKHELGGGNPPGLQMKGDPRGSRGGGKLGSDGSNSSNEEGRTKSKDKSDKTMAPISSPPLKAFMNSNVQGVNNSILYNCSCTHHDPGVHLSLSRNPNGGGGHGIHIKDRTKSNG</sequence>
<dbReference type="Proteomes" id="UP000626092">
    <property type="component" value="Unassembled WGS sequence"/>
</dbReference>
<dbReference type="PRINTS" id="PR01217">
    <property type="entry name" value="PRICHEXTENSN"/>
</dbReference>
<feature type="compositionally biased region" description="Basic and acidic residues" evidence="1">
    <location>
        <begin position="374"/>
        <end position="386"/>
    </location>
</feature>
<dbReference type="PANTHER" id="PTHR33472">
    <property type="entry name" value="OS01G0106600 PROTEIN"/>
    <property type="match status" value="1"/>
</dbReference>
<reference evidence="2" key="1">
    <citation type="submission" date="2019-11" db="EMBL/GenBank/DDBJ databases">
        <authorList>
            <person name="Liu Y."/>
            <person name="Hou J."/>
            <person name="Li T.-Q."/>
            <person name="Guan C.-H."/>
            <person name="Wu X."/>
            <person name="Wu H.-Z."/>
            <person name="Ling F."/>
            <person name="Zhang R."/>
            <person name="Shi X.-G."/>
            <person name="Ren J.-P."/>
            <person name="Chen E.-F."/>
            <person name="Sun J.-M."/>
        </authorList>
    </citation>
    <scope>NUCLEOTIDE SEQUENCE</scope>
    <source>
        <strain evidence="2">Adult_tree_wgs_1</strain>
        <tissue evidence="2">Leaves</tissue>
    </source>
</reference>
<keyword evidence="3" id="KW-1185">Reference proteome</keyword>
<evidence type="ECO:0000313" key="3">
    <source>
        <dbReference type="Proteomes" id="UP000626092"/>
    </source>
</evidence>
<feature type="region of interest" description="Disordered" evidence="1">
    <location>
        <begin position="1"/>
        <end position="193"/>
    </location>
</feature>